<comment type="subcellular location">
    <subcellularLocation>
        <location evidence="1">Membrane</location>
        <topology evidence="1">Multi-pass membrane protein</topology>
    </subcellularLocation>
</comment>
<keyword evidence="4 7" id="KW-1133">Transmembrane helix</keyword>
<dbReference type="Pfam" id="PF00999">
    <property type="entry name" value="Na_H_Exchanger"/>
    <property type="match status" value="1"/>
</dbReference>
<feature type="transmembrane region" description="Helical" evidence="7">
    <location>
        <begin position="354"/>
        <end position="377"/>
    </location>
</feature>
<feature type="transmembrane region" description="Helical" evidence="7">
    <location>
        <begin position="67"/>
        <end position="86"/>
    </location>
</feature>
<organism evidence="9 10">
    <name type="scientific">Streptomyces turgidiscabies</name>
    <dbReference type="NCBI Taxonomy" id="85558"/>
    <lineage>
        <taxon>Bacteria</taxon>
        <taxon>Bacillati</taxon>
        <taxon>Actinomycetota</taxon>
        <taxon>Actinomycetes</taxon>
        <taxon>Kitasatosporales</taxon>
        <taxon>Streptomycetaceae</taxon>
        <taxon>Streptomyces</taxon>
    </lineage>
</organism>
<feature type="transmembrane region" description="Helical" evidence="7">
    <location>
        <begin position="130"/>
        <end position="152"/>
    </location>
</feature>
<dbReference type="Gene3D" id="1.20.1530.20">
    <property type="match status" value="1"/>
</dbReference>
<evidence type="ECO:0000256" key="4">
    <source>
        <dbReference type="ARBA" id="ARBA00022989"/>
    </source>
</evidence>
<dbReference type="RefSeq" id="WP_307630511.1">
    <property type="nucleotide sequence ID" value="NZ_JAUSZS010000008.1"/>
</dbReference>
<evidence type="ECO:0000313" key="9">
    <source>
        <dbReference type="EMBL" id="MDQ0937231.1"/>
    </source>
</evidence>
<dbReference type="PANTHER" id="PTHR32468">
    <property type="entry name" value="CATION/H + ANTIPORTER"/>
    <property type="match status" value="1"/>
</dbReference>
<dbReference type="InterPro" id="IPR006153">
    <property type="entry name" value="Cation/H_exchanger_TM"/>
</dbReference>
<feature type="transmembrane region" description="Helical" evidence="7">
    <location>
        <begin position="39"/>
        <end position="61"/>
    </location>
</feature>
<feature type="transmembrane region" description="Helical" evidence="7">
    <location>
        <begin position="232"/>
        <end position="252"/>
    </location>
</feature>
<reference evidence="9 10" key="1">
    <citation type="submission" date="2023-07" db="EMBL/GenBank/DDBJ databases">
        <title>Comparative genomics of wheat-associated soil bacteria to identify genetic determinants of phenazine resistance.</title>
        <authorList>
            <person name="Mouncey N."/>
        </authorList>
    </citation>
    <scope>NUCLEOTIDE SEQUENCE [LARGE SCALE GENOMIC DNA]</scope>
    <source>
        <strain evidence="9 10">W2I16</strain>
    </source>
</reference>
<feature type="transmembrane region" description="Helical" evidence="7">
    <location>
        <begin position="258"/>
        <end position="274"/>
    </location>
</feature>
<evidence type="ECO:0000256" key="2">
    <source>
        <dbReference type="ARBA" id="ARBA00022448"/>
    </source>
</evidence>
<dbReference type="PANTHER" id="PTHR32468:SF0">
    <property type="entry name" value="K(+)_H(+) ANTIPORTER 1"/>
    <property type="match status" value="1"/>
</dbReference>
<evidence type="ECO:0000256" key="5">
    <source>
        <dbReference type="ARBA" id="ARBA00023065"/>
    </source>
</evidence>
<feature type="transmembrane region" description="Helical" evidence="7">
    <location>
        <begin position="164"/>
        <end position="187"/>
    </location>
</feature>
<keyword evidence="6 7" id="KW-0472">Membrane</keyword>
<feature type="transmembrane region" description="Helical" evidence="7">
    <location>
        <begin position="320"/>
        <end position="342"/>
    </location>
</feature>
<gene>
    <name evidence="9" type="ORF">QFZ49_007206</name>
</gene>
<keyword evidence="10" id="KW-1185">Reference proteome</keyword>
<sequence>MELSTAAMLLSDLAVIVGVARVLGALARRLRQPAVIGEILGGILLGPTLFDGEITSFLFPADVRPSLTTLANVGVCVFMFLVGLEFNRGLLRGQGRIAVSVSLSAVVLPFTLGALLALHLVAHHPTGDRLAFVLFLGTAMSVTAFPVLARILTDKGLIDTPIGGLALAAAAVDDVLAWSMLAAVTALAGAGGAPWQILLVLPYAAALVWIVRPLLARGARRAATAGRPAGRLTARLTDAGVLLAVAAGLLLSARATEWMGLHLIFGAFLFGIVMPREGASRLRRHAVPLVERLCSVLLLPVFFMVAGLKVDLSSMDATAFGELGLILLVAIGGKFVGAFVGARLNGVRPRHSTVLAVLINTRGLTELIVLTVGLQIGVLDQPLYSLMVVMALVTTAMAGVLLPFVYPDERIHQDLAARDRAATSGGDASALSEK</sequence>
<feature type="transmembrane region" description="Helical" evidence="7">
    <location>
        <begin position="383"/>
        <end position="406"/>
    </location>
</feature>
<evidence type="ECO:0000313" key="10">
    <source>
        <dbReference type="Proteomes" id="UP001223072"/>
    </source>
</evidence>
<dbReference type="InterPro" id="IPR038770">
    <property type="entry name" value="Na+/solute_symporter_sf"/>
</dbReference>
<comment type="caution">
    <text evidence="9">The sequence shown here is derived from an EMBL/GenBank/DDBJ whole genome shotgun (WGS) entry which is preliminary data.</text>
</comment>
<evidence type="ECO:0000256" key="7">
    <source>
        <dbReference type="SAM" id="Phobius"/>
    </source>
</evidence>
<feature type="domain" description="Cation/H+ exchanger transmembrane" evidence="8">
    <location>
        <begin position="20"/>
        <end position="405"/>
    </location>
</feature>
<proteinExistence type="predicted"/>
<evidence type="ECO:0000256" key="3">
    <source>
        <dbReference type="ARBA" id="ARBA00022692"/>
    </source>
</evidence>
<feature type="transmembrane region" description="Helical" evidence="7">
    <location>
        <begin position="98"/>
        <end position="118"/>
    </location>
</feature>
<evidence type="ECO:0000256" key="6">
    <source>
        <dbReference type="ARBA" id="ARBA00023136"/>
    </source>
</evidence>
<evidence type="ECO:0000256" key="1">
    <source>
        <dbReference type="ARBA" id="ARBA00004141"/>
    </source>
</evidence>
<keyword evidence="5" id="KW-0406">Ion transport</keyword>
<dbReference type="Proteomes" id="UP001223072">
    <property type="component" value="Unassembled WGS sequence"/>
</dbReference>
<feature type="transmembrane region" description="Helical" evidence="7">
    <location>
        <begin position="6"/>
        <end position="27"/>
    </location>
</feature>
<keyword evidence="2" id="KW-0813">Transport</keyword>
<dbReference type="EMBL" id="JAUSZS010000008">
    <property type="protein sequence ID" value="MDQ0937231.1"/>
    <property type="molecule type" value="Genomic_DNA"/>
</dbReference>
<accession>A0ABU0RZ45</accession>
<evidence type="ECO:0000259" key="8">
    <source>
        <dbReference type="Pfam" id="PF00999"/>
    </source>
</evidence>
<feature type="transmembrane region" description="Helical" evidence="7">
    <location>
        <begin position="286"/>
        <end position="308"/>
    </location>
</feature>
<dbReference type="InterPro" id="IPR050794">
    <property type="entry name" value="CPA2_transporter"/>
</dbReference>
<feature type="transmembrane region" description="Helical" evidence="7">
    <location>
        <begin position="193"/>
        <end position="211"/>
    </location>
</feature>
<keyword evidence="3 7" id="KW-0812">Transmembrane</keyword>
<name>A0ABU0RZ45_9ACTN</name>
<protein>
    <submittedName>
        <fullName evidence="9">Kef-type K+ transport system membrane component KefB</fullName>
    </submittedName>
</protein>